<dbReference type="Pfam" id="PF24583">
    <property type="entry name" value="DUF7610"/>
    <property type="match status" value="1"/>
</dbReference>
<evidence type="ECO:0000256" key="2">
    <source>
        <dbReference type="SAM" id="Phobius"/>
    </source>
</evidence>
<feature type="domain" description="DUF7610" evidence="3">
    <location>
        <begin position="16"/>
        <end position="94"/>
    </location>
</feature>
<comment type="caution">
    <text evidence="4">The sequence shown here is derived from an EMBL/GenBank/DDBJ whole genome shotgun (WGS) entry which is preliminary data.</text>
</comment>
<keyword evidence="2" id="KW-1133">Transmembrane helix</keyword>
<evidence type="ECO:0000259" key="3">
    <source>
        <dbReference type="Pfam" id="PF24583"/>
    </source>
</evidence>
<feature type="transmembrane region" description="Helical" evidence="2">
    <location>
        <begin position="183"/>
        <end position="205"/>
    </location>
</feature>
<dbReference type="Proteomes" id="UP000729402">
    <property type="component" value="Unassembled WGS sequence"/>
</dbReference>
<dbReference type="InterPro" id="IPR056029">
    <property type="entry name" value="DUF7610"/>
</dbReference>
<dbReference type="EMBL" id="JAAALK010000086">
    <property type="protein sequence ID" value="KAG8083120.1"/>
    <property type="molecule type" value="Genomic_DNA"/>
</dbReference>
<dbReference type="OrthoDB" id="679840at2759"/>
<sequence length="220" mass="23423">MDVEAQTRLRRPNHVVERKLAELDACLADAITSRPRRSDVDGSTFAEIRCRTDFLRTLIAAEGECHGGERPEHLAEAEARFAVLEDAFDHWARRGVVAAPSEEEQPEEAAFSGSACSCTDSCFGFDIMTCGQEATSDAERKPVEMTPGATAARVNAERDPATTHKSAPAAVTPRPRRGWSRSAACCGAAGAVAVAVVALAVGVAVEFATVAHQNVYVVPT</sequence>
<name>A0A8J5SY55_ZIZPA</name>
<proteinExistence type="predicted"/>
<reference evidence="4" key="1">
    <citation type="journal article" date="2021" name="bioRxiv">
        <title>Whole Genome Assembly and Annotation of Northern Wild Rice, Zizania palustris L., Supports a Whole Genome Duplication in the Zizania Genus.</title>
        <authorList>
            <person name="Haas M."/>
            <person name="Kono T."/>
            <person name="Macchietto M."/>
            <person name="Millas R."/>
            <person name="McGilp L."/>
            <person name="Shao M."/>
            <person name="Duquette J."/>
            <person name="Hirsch C.N."/>
            <person name="Kimball J."/>
        </authorList>
    </citation>
    <scope>NUCLEOTIDE SEQUENCE</scope>
    <source>
        <tissue evidence="4">Fresh leaf tissue</tissue>
    </source>
</reference>
<evidence type="ECO:0000313" key="4">
    <source>
        <dbReference type="EMBL" id="KAG8083120.1"/>
    </source>
</evidence>
<organism evidence="4 5">
    <name type="scientific">Zizania palustris</name>
    <name type="common">Northern wild rice</name>
    <dbReference type="NCBI Taxonomy" id="103762"/>
    <lineage>
        <taxon>Eukaryota</taxon>
        <taxon>Viridiplantae</taxon>
        <taxon>Streptophyta</taxon>
        <taxon>Embryophyta</taxon>
        <taxon>Tracheophyta</taxon>
        <taxon>Spermatophyta</taxon>
        <taxon>Magnoliopsida</taxon>
        <taxon>Liliopsida</taxon>
        <taxon>Poales</taxon>
        <taxon>Poaceae</taxon>
        <taxon>BOP clade</taxon>
        <taxon>Oryzoideae</taxon>
        <taxon>Oryzeae</taxon>
        <taxon>Zizaniinae</taxon>
        <taxon>Zizania</taxon>
    </lineage>
</organism>
<evidence type="ECO:0000313" key="5">
    <source>
        <dbReference type="Proteomes" id="UP000729402"/>
    </source>
</evidence>
<accession>A0A8J5SY55</accession>
<feature type="region of interest" description="Disordered" evidence="1">
    <location>
        <begin position="154"/>
        <end position="175"/>
    </location>
</feature>
<keyword evidence="2" id="KW-0472">Membrane</keyword>
<protein>
    <recommendedName>
        <fullName evidence="3">DUF7610 domain-containing protein</fullName>
    </recommendedName>
</protein>
<evidence type="ECO:0000256" key="1">
    <source>
        <dbReference type="SAM" id="MobiDB-lite"/>
    </source>
</evidence>
<keyword evidence="2" id="KW-0812">Transmembrane</keyword>
<dbReference type="AlphaFoldDB" id="A0A8J5SY55"/>
<gene>
    <name evidence="4" type="ORF">GUJ93_ZPchr0014g47235</name>
</gene>
<keyword evidence="5" id="KW-1185">Reference proteome</keyword>
<reference evidence="4" key="2">
    <citation type="submission" date="2021-02" db="EMBL/GenBank/DDBJ databases">
        <authorList>
            <person name="Kimball J.A."/>
            <person name="Haas M.W."/>
            <person name="Macchietto M."/>
            <person name="Kono T."/>
            <person name="Duquette J."/>
            <person name="Shao M."/>
        </authorList>
    </citation>
    <scope>NUCLEOTIDE SEQUENCE</scope>
    <source>
        <tissue evidence="4">Fresh leaf tissue</tissue>
    </source>
</reference>